<sequence>MFHNNMVYKGYRLTANVSRISVDGSGRPAFTATVAVELAAEQDRRNDHHVVVPLFASGGSVSSPVMAVDAAIHHGRLLVDSHARSASAALQR</sequence>
<proteinExistence type="predicted"/>
<dbReference type="Proteomes" id="UP001141992">
    <property type="component" value="Unassembled WGS sequence"/>
</dbReference>
<comment type="caution">
    <text evidence="1">The sequence shown here is derived from an EMBL/GenBank/DDBJ whole genome shotgun (WGS) entry which is preliminary data.</text>
</comment>
<dbReference type="EMBL" id="JAPZVI010000010">
    <property type="protein sequence ID" value="MCZ8402768.1"/>
    <property type="molecule type" value="Genomic_DNA"/>
</dbReference>
<evidence type="ECO:0000313" key="2">
    <source>
        <dbReference type="Proteomes" id="UP001141992"/>
    </source>
</evidence>
<protein>
    <submittedName>
        <fullName evidence="1">Uncharacterized protein</fullName>
    </submittedName>
</protein>
<organism evidence="1 2">
    <name type="scientific">Alcaligenes xylosoxydans xylosoxydans</name>
    <name type="common">Achromobacter xylosoxidans</name>
    <dbReference type="NCBI Taxonomy" id="85698"/>
    <lineage>
        <taxon>Bacteria</taxon>
        <taxon>Pseudomonadati</taxon>
        <taxon>Pseudomonadota</taxon>
        <taxon>Betaproteobacteria</taxon>
        <taxon>Burkholderiales</taxon>
        <taxon>Alcaligenaceae</taxon>
        <taxon>Achromobacter</taxon>
    </lineage>
</organism>
<dbReference type="GeneID" id="75277955"/>
<name>A0A0D6I5L5_ALCXX</name>
<dbReference type="KEGG" id="axx:ERS451415_04094"/>
<evidence type="ECO:0000313" key="1">
    <source>
        <dbReference type="EMBL" id="MCZ8402768.1"/>
    </source>
</evidence>
<reference evidence="1" key="1">
    <citation type="submission" date="2022-12" db="EMBL/GenBank/DDBJ databases">
        <authorList>
            <person name="Voronina O.L."/>
            <person name="Kunda M.S."/>
            <person name="Ryzhova N."/>
            <person name="Aksenova E.I."/>
        </authorList>
    </citation>
    <scope>NUCLEOTIDE SEQUENCE</scope>
    <source>
        <strain evidence="1">SCCH136:Ach223948</strain>
    </source>
</reference>
<accession>A0A0D6I5L5</accession>
<gene>
    <name evidence="1" type="ORF">O9570_15050</name>
</gene>
<dbReference type="AlphaFoldDB" id="A0A0D6I5L5"/>
<dbReference type="RefSeq" id="WP_024069640.1">
    <property type="nucleotide sequence ID" value="NZ_CP053618.1"/>
</dbReference>